<dbReference type="GO" id="GO:0009317">
    <property type="term" value="C:acetyl-CoA carboxylase complex"/>
    <property type="evidence" value="ECO:0007669"/>
    <property type="project" value="InterPro"/>
</dbReference>
<reference evidence="2" key="1">
    <citation type="submission" date="2019-09" db="EMBL/GenBank/DDBJ databases">
        <authorList>
            <person name="Zhang L."/>
        </authorList>
    </citation>
    <scope>NUCLEOTIDE SEQUENCE</scope>
</reference>
<sequence length="122" mass="14134">MNLNIEHVVPKEEAHVEDYVEQRRYAALKDQIRELNEEISKEIVETINSSDLKGKIENRKLDASMARKASNPEVKSKLEELNQEIKQRVEEAMSSSELAEKYEMLMQEMVNIKSRGVSLVDE</sequence>
<dbReference type="UniPathway" id="UPA00655">
    <property type="reaction ID" value="UER00711"/>
</dbReference>
<dbReference type="GO" id="GO:0016743">
    <property type="term" value="F:carboxyl- or carbamoyltransferase activity"/>
    <property type="evidence" value="ECO:0007669"/>
    <property type="project" value="InterPro"/>
</dbReference>
<protein>
    <submittedName>
        <fullName evidence="2">Uncharacterized protein</fullName>
    </submittedName>
</protein>
<dbReference type="EMBL" id="LR721784">
    <property type="protein sequence ID" value="VVW49587.1"/>
    <property type="molecule type" value="Genomic_DNA"/>
</dbReference>
<accession>A0A5K1EFZ9</accession>
<dbReference type="AlphaFoldDB" id="A0A5K1EFZ9"/>
<dbReference type="GO" id="GO:2001295">
    <property type="term" value="P:malonyl-CoA biosynthetic process"/>
    <property type="evidence" value="ECO:0007669"/>
    <property type="project" value="UniProtKB-UniPathway"/>
</dbReference>
<dbReference type="PANTHER" id="PTHR42853:SF3">
    <property type="entry name" value="ACETYL-COENZYME A CARBOXYLASE CARBOXYL TRANSFERASE SUBUNIT ALPHA, CHLOROPLASTIC"/>
    <property type="match status" value="1"/>
</dbReference>
<organism evidence="2">
    <name type="scientific">Nymphaea colorata</name>
    <name type="common">pocket water lily</name>
    <dbReference type="NCBI Taxonomy" id="210225"/>
    <lineage>
        <taxon>Eukaryota</taxon>
        <taxon>Viridiplantae</taxon>
        <taxon>Streptophyta</taxon>
        <taxon>Embryophyta</taxon>
        <taxon>Tracheophyta</taxon>
        <taxon>Spermatophyta</taxon>
        <taxon>Magnoliopsida</taxon>
        <taxon>Nymphaeales</taxon>
        <taxon>Nymphaeaceae</taxon>
        <taxon>Nymphaea</taxon>
    </lineage>
</organism>
<dbReference type="GO" id="GO:0006633">
    <property type="term" value="P:fatty acid biosynthetic process"/>
    <property type="evidence" value="ECO:0007669"/>
    <property type="project" value="InterPro"/>
</dbReference>
<name>A0A5K1EFZ9_9MAGN</name>
<dbReference type="Gramene" id="NC6G0259040.1">
    <property type="protein sequence ID" value="NC6G0259040.1:cds"/>
    <property type="gene ID" value="NC6G0259040"/>
</dbReference>
<dbReference type="PANTHER" id="PTHR42853">
    <property type="entry name" value="ACETYL-COENZYME A CARBOXYLASE CARBOXYL TRANSFERASE SUBUNIT ALPHA"/>
    <property type="match status" value="1"/>
</dbReference>
<proteinExistence type="predicted"/>
<gene>
    <name evidence="2" type="ORF">NYM_LOCUS22449</name>
</gene>
<evidence type="ECO:0000256" key="1">
    <source>
        <dbReference type="ARBA" id="ARBA00004956"/>
    </source>
</evidence>
<comment type="pathway">
    <text evidence="1">Lipid metabolism; malonyl-CoA biosynthesis; malonyl-CoA from acetyl-CoA: step 1/1.</text>
</comment>
<dbReference type="InterPro" id="IPR001095">
    <property type="entry name" value="Acetyl_CoA_COase_a_su"/>
</dbReference>
<evidence type="ECO:0000313" key="2">
    <source>
        <dbReference type="EMBL" id="VVW49587.1"/>
    </source>
</evidence>
<dbReference type="GO" id="GO:0003989">
    <property type="term" value="F:acetyl-CoA carboxylase activity"/>
    <property type="evidence" value="ECO:0007669"/>
    <property type="project" value="InterPro"/>
</dbReference>